<comment type="caution">
    <text evidence="1">The sequence shown here is derived from an EMBL/GenBank/DDBJ whole genome shotgun (WGS) entry which is preliminary data.</text>
</comment>
<sequence length="34" mass="3987">LKDIPNIRLPKITEGAKTNWHIFYILVPTSKELH</sequence>
<accession>X1Q025</accession>
<gene>
    <name evidence="1" type="ORF">S06H3_66906</name>
</gene>
<protein>
    <submittedName>
        <fullName evidence="1">Uncharacterized protein</fullName>
    </submittedName>
</protein>
<dbReference type="EMBL" id="BARV01045916">
    <property type="protein sequence ID" value="GAI61543.1"/>
    <property type="molecule type" value="Genomic_DNA"/>
</dbReference>
<dbReference type="InterPro" id="IPR015422">
    <property type="entry name" value="PyrdxlP-dep_Trfase_small"/>
</dbReference>
<dbReference type="AlphaFoldDB" id="X1Q025"/>
<feature type="non-terminal residue" evidence="1">
    <location>
        <position position="1"/>
    </location>
</feature>
<dbReference type="Gene3D" id="3.90.1150.10">
    <property type="entry name" value="Aspartate Aminotransferase, domain 1"/>
    <property type="match status" value="1"/>
</dbReference>
<evidence type="ECO:0000313" key="1">
    <source>
        <dbReference type="EMBL" id="GAI61543.1"/>
    </source>
</evidence>
<name>X1Q025_9ZZZZ</name>
<reference evidence="1" key="1">
    <citation type="journal article" date="2014" name="Front. Microbiol.">
        <title>High frequency of phylogenetically diverse reductive dehalogenase-homologous genes in deep subseafloor sedimentary metagenomes.</title>
        <authorList>
            <person name="Kawai M."/>
            <person name="Futagami T."/>
            <person name="Toyoda A."/>
            <person name="Takaki Y."/>
            <person name="Nishi S."/>
            <person name="Hori S."/>
            <person name="Arai W."/>
            <person name="Tsubouchi T."/>
            <person name="Morono Y."/>
            <person name="Uchiyama I."/>
            <person name="Ito T."/>
            <person name="Fujiyama A."/>
            <person name="Inagaki F."/>
            <person name="Takami H."/>
        </authorList>
    </citation>
    <scope>NUCLEOTIDE SEQUENCE</scope>
    <source>
        <strain evidence="1">Expedition CK06-06</strain>
    </source>
</reference>
<proteinExistence type="predicted"/>
<organism evidence="1">
    <name type="scientific">marine sediment metagenome</name>
    <dbReference type="NCBI Taxonomy" id="412755"/>
    <lineage>
        <taxon>unclassified sequences</taxon>
        <taxon>metagenomes</taxon>
        <taxon>ecological metagenomes</taxon>
    </lineage>
</organism>